<keyword evidence="3 5" id="KW-0649">Protein kinase inhibitor</keyword>
<comment type="similarity">
    <text evidence="2 5">Belongs to the CDI family. ICK/KRP subfamily.</text>
</comment>
<dbReference type="GO" id="GO:0051726">
    <property type="term" value="P:regulation of cell cycle"/>
    <property type="evidence" value="ECO:0007669"/>
    <property type="project" value="InterPro"/>
</dbReference>
<gene>
    <name evidence="8" type="ORF">E3N88_34318</name>
</gene>
<evidence type="ECO:0000256" key="1">
    <source>
        <dbReference type="ARBA" id="ARBA00004642"/>
    </source>
</evidence>
<sequence length="207" mass="23774">MIEETATSLYDCTEEIPVMEVSISLRSDRRSRDADVTNFGIGKRRRFGCDDEEDVFQLQYCSRRDDEVKFHENVSDHQVNSSVNFTHDDLISDLKAECVSGTDIFMSINDGFRETSTSSISEEMESSSTSTVKKTKTPEIETTSRRKPPPATEKMPSAAELEEFFSKAEKYEEKRFAEKYNFDIVNDIPMEGRYQWIPLPLPLPLKP</sequence>
<dbReference type="Pfam" id="PF02234">
    <property type="entry name" value="CDI"/>
    <property type="match status" value="1"/>
</dbReference>
<evidence type="ECO:0000259" key="7">
    <source>
        <dbReference type="Pfam" id="PF02234"/>
    </source>
</evidence>
<evidence type="ECO:0000256" key="2">
    <source>
        <dbReference type="ARBA" id="ARBA00010274"/>
    </source>
</evidence>
<dbReference type="InterPro" id="IPR044898">
    <property type="entry name" value="CDI_dom_sf"/>
</dbReference>
<evidence type="ECO:0000313" key="8">
    <source>
        <dbReference type="EMBL" id="KAD3066438.1"/>
    </source>
</evidence>
<dbReference type="GO" id="GO:0004861">
    <property type="term" value="F:cyclin-dependent protein serine/threonine kinase inhibitor activity"/>
    <property type="evidence" value="ECO:0007669"/>
    <property type="project" value="UniProtKB-UniRule"/>
</dbReference>
<accession>A0A5N6LXY6</accession>
<organism evidence="8 9">
    <name type="scientific">Mikania micrantha</name>
    <name type="common">bitter vine</name>
    <dbReference type="NCBI Taxonomy" id="192012"/>
    <lineage>
        <taxon>Eukaryota</taxon>
        <taxon>Viridiplantae</taxon>
        <taxon>Streptophyta</taxon>
        <taxon>Embryophyta</taxon>
        <taxon>Tracheophyta</taxon>
        <taxon>Spermatophyta</taxon>
        <taxon>Magnoliopsida</taxon>
        <taxon>eudicotyledons</taxon>
        <taxon>Gunneridae</taxon>
        <taxon>Pentapetalae</taxon>
        <taxon>asterids</taxon>
        <taxon>campanulids</taxon>
        <taxon>Asterales</taxon>
        <taxon>Asteraceae</taxon>
        <taxon>Asteroideae</taxon>
        <taxon>Heliantheae alliance</taxon>
        <taxon>Eupatorieae</taxon>
        <taxon>Mikania</taxon>
    </lineage>
</organism>
<comment type="subcellular location">
    <subcellularLocation>
        <location evidence="1">Nucleus</location>
        <location evidence="1">Nucleoplasm</location>
    </subcellularLocation>
</comment>
<evidence type="ECO:0000313" key="9">
    <source>
        <dbReference type="Proteomes" id="UP000326396"/>
    </source>
</evidence>
<dbReference type="AlphaFoldDB" id="A0A5N6LXY6"/>
<evidence type="ECO:0000256" key="6">
    <source>
        <dbReference type="SAM" id="MobiDB-lite"/>
    </source>
</evidence>
<dbReference type="InterPro" id="IPR003175">
    <property type="entry name" value="CDI_dom"/>
</dbReference>
<dbReference type="Proteomes" id="UP000326396">
    <property type="component" value="Linkage Group LG7"/>
</dbReference>
<dbReference type="OrthoDB" id="9940972at2759"/>
<evidence type="ECO:0000256" key="4">
    <source>
        <dbReference type="ARBA" id="ARBA00023306"/>
    </source>
</evidence>
<name>A0A5N6LXY6_9ASTR</name>
<dbReference type="Gene3D" id="4.10.365.10">
    <property type="entry name" value="p27"/>
    <property type="match status" value="1"/>
</dbReference>
<feature type="region of interest" description="Disordered" evidence="6">
    <location>
        <begin position="116"/>
        <end position="157"/>
    </location>
</feature>
<dbReference type="GO" id="GO:0005654">
    <property type="term" value="C:nucleoplasm"/>
    <property type="evidence" value="ECO:0007669"/>
    <property type="project" value="UniProtKB-SubCell"/>
</dbReference>
<feature type="compositionally biased region" description="Low complexity" evidence="6">
    <location>
        <begin position="116"/>
        <end position="131"/>
    </location>
</feature>
<reference evidence="8 9" key="1">
    <citation type="submission" date="2019-05" db="EMBL/GenBank/DDBJ databases">
        <title>Mikania micrantha, genome provides insights into the molecular mechanism of rapid growth.</title>
        <authorList>
            <person name="Liu B."/>
        </authorList>
    </citation>
    <scope>NUCLEOTIDE SEQUENCE [LARGE SCALE GENOMIC DNA]</scope>
    <source>
        <strain evidence="8">NLD-2019</strain>
        <tissue evidence="8">Leaf</tissue>
    </source>
</reference>
<feature type="domain" description="Cyclin-dependent kinase inhibitor" evidence="7">
    <location>
        <begin position="154"/>
        <end position="197"/>
    </location>
</feature>
<keyword evidence="9" id="KW-1185">Reference proteome</keyword>
<proteinExistence type="inferred from homology"/>
<evidence type="ECO:0000256" key="5">
    <source>
        <dbReference type="PIRNR" id="PIRNR017811"/>
    </source>
</evidence>
<keyword evidence="4" id="KW-0131">Cell cycle</keyword>
<dbReference type="InterPro" id="IPR044275">
    <property type="entry name" value="KRP"/>
</dbReference>
<evidence type="ECO:0000256" key="3">
    <source>
        <dbReference type="ARBA" id="ARBA00023013"/>
    </source>
</evidence>
<dbReference type="PANTHER" id="PTHR46776">
    <property type="entry name" value="CYCLIN-DEPENDENT KINASE INHIBITOR 4-RELATED"/>
    <property type="match status" value="1"/>
</dbReference>
<dbReference type="EMBL" id="SZYD01000017">
    <property type="protein sequence ID" value="KAD3066438.1"/>
    <property type="molecule type" value="Genomic_DNA"/>
</dbReference>
<dbReference type="PIRSF" id="PIRSF017811">
    <property type="entry name" value="CDK_inhib_pln"/>
    <property type="match status" value="1"/>
</dbReference>
<protein>
    <recommendedName>
        <fullName evidence="5">Cyclin-dependent kinase inhibitor</fullName>
    </recommendedName>
</protein>
<comment type="caution">
    <text evidence="8">The sequence shown here is derived from an EMBL/GenBank/DDBJ whole genome shotgun (WGS) entry which is preliminary data.</text>
</comment>